<evidence type="ECO:0000256" key="3">
    <source>
        <dbReference type="ARBA" id="ARBA00022670"/>
    </source>
</evidence>
<dbReference type="Proteomes" id="UP000478836">
    <property type="component" value="Unassembled WGS sequence"/>
</dbReference>
<sequence>MPAFALSQRGFEAPPAPRARRRPSAVDTALRVLIGLALVAVAVLLIVFEERVRIVEAGVASAWLSPLVPGGVRPYLNYFILEVEPGRTVAFMVTNECTIAFLTAPLLALSGVILAMKRVSWGRVLRALILSVVVIFLTNQVRLGVIALGSHALGFDVGYELTHRLIGSVLSIIGFSAAYLVFVVVIADLHLFRRQQTRRYARRQRA</sequence>
<dbReference type="EMBL" id="WAAO01000001">
    <property type="protein sequence ID" value="KAB1866338.1"/>
    <property type="molecule type" value="Genomic_DNA"/>
</dbReference>
<keyword evidence="6 8" id="KW-1133">Transmembrane helix</keyword>
<feature type="transmembrane region" description="Helical" evidence="8">
    <location>
        <begin position="98"/>
        <end position="116"/>
    </location>
</feature>
<organism evidence="9 10">
    <name type="scientific">Microbacterium algeriense</name>
    <dbReference type="NCBI Taxonomy" id="2615184"/>
    <lineage>
        <taxon>Bacteria</taxon>
        <taxon>Bacillati</taxon>
        <taxon>Actinomycetota</taxon>
        <taxon>Actinomycetes</taxon>
        <taxon>Micrococcales</taxon>
        <taxon>Microbacteriaceae</taxon>
        <taxon>Microbacterium</taxon>
    </lineage>
</organism>
<gene>
    <name evidence="9" type="ORF">F6A08_00440</name>
</gene>
<name>A0ABQ6V7R2_9MICO</name>
<reference evidence="10" key="1">
    <citation type="submission" date="2019-09" db="EMBL/GenBank/DDBJ databases">
        <title>Whole genome sequencing of Microbacterium maritypicum.</title>
        <authorList>
            <person name="Lenchi N."/>
        </authorList>
    </citation>
    <scope>NUCLEOTIDE SEQUENCE [LARGE SCALE GENOMIC DNA]</scope>
    <source>
        <strain evidence="10">G1</strain>
    </source>
</reference>
<evidence type="ECO:0000256" key="6">
    <source>
        <dbReference type="ARBA" id="ARBA00022989"/>
    </source>
</evidence>
<dbReference type="NCBIfam" id="TIGR04178">
    <property type="entry name" value="exo_archaeo"/>
    <property type="match status" value="1"/>
</dbReference>
<keyword evidence="2" id="KW-1003">Cell membrane</keyword>
<dbReference type="InterPro" id="IPR026392">
    <property type="entry name" value="Exo/Archaeosortase_dom"/>
</dbReference>
<comment type="caution">
    <text evidence="9">The sequence shown here is derived from an EMBL/GenBank/DDBJ whole genome shotgun (WGS) entry which is preliminary data.</text>
</comment>
<evidence type="ECO:0000313" key="10">
    <source>
        <dbReference type="Proteomes" id="UP000478836"/>
    </source>
</evidence>
<accession>A0ABQ6V7R2</accession>
<comment type="subcellular location">
    <subcellularLocation>
        <location evidence="1">Cell membrane</location>
        <topology evidence="1">Multi-pass membrane protein</topology>
    </subcellularLocation>
</comment>
<proteinExistence type="predicted"/>
<keyword evidence="3" id="KW-0645">Protease</keyword>
<evidence type="ECO:0000313" key="9">
    <source>
        <dbReference type="EMBL" id="KAB1866338.1"/>
    </source>
</evidence>
<keyword evidence="4 8" id="KW-0812">Transmembrane</keyword>
<evidence type="ECO:0000256" key="7">
    <source>
        <dbReference type="ARBA" id="ARBA00023136"/>
    </source>
</evidence>
<keyword evidence="7 8" id="KW-0472">Membrane</keyword>
<dbReference type="GeneID" id="77474889"/>
<evidence type="ECO:0000256" key="1">
    <source>
        <dbReference type="ARBA" id="ARBA00004651"/>
    </source>
</evidence>
<keyword evidence="5" id="KW-0378">Hydrolase</keyword>
<evidence type="ECO:0000256" key="5">
    <source>
        <dbReference type="ARBA" id="ARBA00022801"/>
    </source>
</evidence>
<feature type="transmembrane region" description="Helical" evidence="8">
    <location>
        <begin position="28"/>
        <end position="48"/>
    </location>
</feature>
<dbReference type="RefSeq" id="WP_151458298.1">
    <property type="nucleotide sequence ID" value="NZ_WAAO01000001.1"/>
</dbReference>
<feature type="transmembrane region" description="Helical" evidence="8">
    <location>
        <begin position="128"/>
        <end position="153"/>
    </location>
</feature>
<evidence type="ECO:0000256" key="4">
    <source>
        <dbReference type="ARBA" id="ARBA00022692"/>
    </source>
</evidence>
<evidence type="ECO:0000256" key="2">
    <source>
        <dbReference type="ARBA" id="ARBA00022475"/>
    </source>
</evidence>
<protein>
    <submittedName>
        <fullName evidence="9">Exosortase/archaeosortase family protein</fullName>
    </submittedName>
</protein>
<evidence type="ECO:0000256" key="8">
    <source>
        <dbReference type="SAM" id="Phobius"/>
    </source>
</evidence>
<keyword evidence="10" id="KW-1185">Reference proteome</keyword>
<feature type="transmembrane region" description="Helical" evidence="8">
    <location>
        <begin position="165"/>
        <end position="192"/>
    </location>
</feature>